<sequence>MPREASLSGELIVSAWFIFLRPLPPFSLSLFLPPPRRHSSATGLPSSSSTPWRGPRSSWRRSRTRRGPLLLPSSARREQLRPASVHPPRRPAAPLPRRSSLEARRRQHQARGKEERGAKEEQQRWSVPAPPVSMVGAAGVGERRAGDGSACYFSAVASMAGSGAGGSLSKSDAITPMALAGSSWLCSAGRTRRRER</sequence>
<dbReference type="AlphaFoldDB" id="A0A8T0S022"/>
<organism evidence="2 3">
    <name type="scientific">Panicum virgatum</name>
    <name type="common">Blackwell switchgrass</name>
    <dbReference type="NCBI Taxonomy" id="38727"/>
    <lineage>
        <taxon>Eukaryota</taxon>
        <taxon>Viridiplantae</taxon>
        <taxon>Streptophyta</taxon>
        <taxon>Embryophyta</taxon>
        <taxon>Tracheophyta</taxon>
        <taxon>Spermatophyta</taxon>
        <taxon>Magnoliopsida</taxon>
        <taxon>Liliopsida</taxon>
        <taxon>Poales</taxon>
        <taxon>Poaceae</taxon>
        <taxon>PACMAD clade</taxon>
        <taxon>Panicoideae</taxon>
        <taxon>Panicodae</taxon>
        <taxon>Paniceae</taxon>
        <taxon>Panicinae</taxon>
        <taxon>Panicum</taxon>
        <taxon>Panicum sect. Hiantes</taxon>
    </lineage>
</organism>
<accession>A0A8T0S022</accession>
<dbReference type="EMBL" id="CM029046">
    <property type="protein sequence ID" value="KAG2591210.1"/>
    <property type="molecule type" value="Genomic_DNA"/>
</dbReference>
<reference evidence="2" key="1">
    <citation type="submission" date="2020-05" db="EMBL/GenBank/DDBJ databases">
        <title>WGS assembly of Panicum virgatum.</title>
        <authorList>
            <person name="Lovell J.T."/>
            <person name="Jenkins J."/>
            <person name="Shu S."/>
            <person name="Juenger T.E."/>
            <person name="Schmutz J."/>
        </authorList>
    </citation>
    <scope>NUCLEOTIDE SEQUENCE</scope>
    <source>
        <strain evidence="2">AP13</strain>
    </source>
</reference>
<feature type="region of interest" description="Disordered" evidence="1">
    <location>
        <begin position="36"/>
        <end position="126"/>
    </location>
</feature>
<proteinExistence type="predicted"/>
<evidence type="ECO:0000313" key="3">
    <source>
        <dbReference type="Proteomes" id="UP000823388"/>
    </source>
</evidence>
<protein>
    <submittedName>
        <fullName evidence="2">Uncharacterized protein</fullName>
    </submittedName>
</protein>
<comment type="caution">
    <text evidence="2">The sequence shown here is derived from an EMBL/GenBank/DDBJ whole genome shotgun (WGS) entry which is preliminary data.</text>
</comment>
<evidence type="ECO:0000313" key="2">
    <source>
        <dbReference type="EMBL" id="KAG2591210.1"/>
    </source>
</evidence>
<feature type="compositionally biased region" description="Basic and acidic residues" evidence="1">
    <location>
        <begin position="111"/>
        <end position="123"/>
    </location>
</feature>
<evidence type="ECO:0000256" key="1">
    <source>
        <dbReference type="SAM" id="MobiDB-lite"/>
    </source>
</evidence>
<feature type="compositionally biased region" description="Low complexity" evidence="1">
    <location>
        <begin position="40"/>
        <end position="57"/>
    </location>
</feature>
<dbReference type="Proteomes" id="UP000823388">
    <property type="component" value="Chromosome 5N"/>
</dbReference>
<gene>
    <name evidence="2" type="ORF">PVAP13_5NG435300</name>
</gene>
<name>A0A8T0S022_PANVG</name>
<keyword evidence="3" id="KW-1185">Reference proteome</keyword>